<dbReference type="Proteomes" id="UP001157914">
    <property type="component" value="Unassembled WGS sequence"/>
</dbReference>
<sequence>MKHLSALCAATCVATAALPANAADLPIAPEPVDYVRVCDAYGKRFFYIPGTETCLRIRGRVRTEIRIRNFGEAENAWGDRDTDGYQWRTRGYIYLDARTETEFGTLRAYTELYQQANNGTESDSLEKAYIQWGGLLAGYNSSNFDFFTGYAMDAQIESYSDQTINQLAYTLTFGHGLSATVALEDRSSRETNIGLNGATLAYGGTRAPDVVAALGINQSWGQAQIMGALHQVYPNAQFNASTGSDEDKLGWAVGAGAEFDFDALGGGTSVAVQVVYTDGASGYGSTGWVGQITDAVWDGNSTETTKTFNIFGGVSQTINDFTLAVEGGYHDVDAGTDAFDFTQWSITGNAMWEPVDGFEMGPEVQYRDIDYNTASGLDDTYEVYGTFRIQRSF</sequence>
<proteinExistence type="inferred from homology"/>
<evidence type="ECO:0000256" key="10">
    <source>
        <dbReference type="RuleBase" id="RU364005"/>
    </source>
</evidence>
<evidence type="ECO:0000256" key="1">
    <source>
        <dbReference type="ARBA" id="ARBA00009521"/>
    </source>
</evidence>
<comment type="subcellular location">
    <subcellularLocation>
        <location evidence="10">Cell outer membrane</location>
        <topology evidence="10">Multi-pass membrane protein</topology>
    </subcellularLocation>
</comment>
<evidence type="ECO:0000256" key="6">
    <source>
        <dbReference type="ARBA" id="ARBA00023065"/>
    </source>
</evidence>
<name>A0ABY1P293_9HYPH</name>
<keyword evidence="9 10" id="KW-0998">Cell outer membrane</keyword>
<gene>
    <name evidence="11" type="ORF">SAMN06265374_2462</name>
</gene>
<comment type="similarity">
    <text evidence="1 10">Belongs to the alphaproteobacteria porin family.</text>
</comment>
<keyword evidence="6 10" id="KW-0406">Ion transport</keyword>
<keyword evidence="4 10" id="KW-0812">Transmembrane</keyword>
<dbReference type="RefSeq" id="WP_155193904.1">
    <property type="nucleotide sequence ID" value="NZ_BAAAEA010000002.1"/>
</dbReference>
<keyword evidence="7 10" id="KW-0626">Porin</keyword>
<feature type="signal peptide" evidence="10">
    <location>
        <begin position="1"/>
        <end position="22"/>
    </location>
</feature>
<comment type="function">
    <text evidence="10">Forms passive diffusion pores that allow small molecular weight hydrophilic materials across the outer membrane.</text>
</comment>
<feature type="chain" id="PRO_5044965508" description="Porin" evidence="10">
    <location>
        <begin position="23"/>
        <end position="393"/>
    </location>
</feature>
<evidence type="ECO:0000256" key="5">
    <source>
        <dbReference type="ARBA" id="ARBA00022729"/>
    </source>
</evidence>
<evidence type="ECO:0000256" key="8">
    <source>
        <dbReference type="ARBA" id="ARBA00023136"/>
    </source>
</evidence>
<reference evidence="11 12" key="1">
    <citation type="submission" date="2017-05" db="EMBL/GenBank/DDBJ databases">
        <authorList>
            <person name="Varghese N."/>
            <person name="Submissions S."/>
        </authorList>
    </citation>
    <scope>NUCLEOTIDE SEQUENCE [LARGE SCALE GENOMIC DNA]</scope>
    <source>
        <strain evidence="11 12">DSM 15949</strain>
    </source>
</reference>
<evidence type="ECO:0000256" key="3">
    <source>
        <dbReference type="ARBA" id="ARBA00022452"/>
    </source>
</evidence>
<keyword evidence="5 10" id="KW-0732">Signal</keyword>
<keyword evidence="8 10" id="KW-0472">Membrane</keyword>
<dbReference type="Pfam" id="PF02530">
    <property type="entry name" value="Porin_2"/>
    <property type="match status" value="1"/>
</dbReference>
<protein>
    <recommendedName>
        <fullName evidence="10">Porin</fullName>
    </recommendedName>
</protein>
<evidence type="ECO:0000256" key="2">
    <source>
        <dbReference type="ARBA" id="ARBA00022448"/>
    </source>
</evidence>
<evidence type="ECO:0000256" key="7">
    <source>
        <dbReference type="ARBA" id="ARBA00023114"/>
    </source>
</evidence>
<dbReference type="SUPFAM" id="SSF56935">
    <property type="entry name" value="Porins"/>
    <property type="match status" value="1"/>
</dbReference>
<comment type="domain">
    <text evidence="10">Consists of 16-stranded beta-barrel sheets, with large surface-exposed loops, that form a transmembrane pore at the center of each barrel. The pore is partially ocluded by a peptide loop that folds into the pore lumen.</text>
</comment>
<organism evidence="11 12">
    <name type="scientific">Roseibium denhamense</name>
    <dbReference type="NCBI Taxonomy" id="76305"/>
    <lineage>
        <taxon>Bacteria</taxon>
        <taxon>Pseudomonadati</taxon>
        <taxon>Pseudomonadota</taxon>
        <taxon>Alphaproteobacteria</taxon>
        <taxon>Hyphomicrobiales</taxon>
        <taxon>Stappiaceae</taxon>
        <taxon>Roseibium</taxon>
    </lineage>
</organism>
<keyword evidence="12" id="KW-1185">Reference proteome</keyword>
<keyword evidence="3 10" id="KW-1134">Transmembrane beta strand</keyword>
<evidence type="ECO:0000313" key="11">
    <source>
        <dbReference type="EMBL" id="SMP24713.1"/>
    </source>
</evidence>
<accession>A0ABY1P293</accession>
<comment type="caution">
    <text evidence="11">The sequence shown here is derived from an EMBL/GenBank/DDBJ whole genome shotgun (WGS) entry which is preliminary data.</text>
</comment>
<dbReference type="EMBL" id="FXTT01000003">
    <property type="protein sequence ID" value="SMP24713.1"/>
    <property type="molecule type" value="Genomic_DNA"/>
</dbReference>
<dbReference type="InterPro" id="IPR003684">
    <property type="entry name" value="Porin_alphabac"/>
</dbReference>
<evidence type="ECO:0000313" key="12">
    <source>
        <dbReference type="Proteomes" id="UP001157914"/>
    </source>
</evidence>
<evidence type="ECO:0000256" key="9">
    <source>
        <dbReference type="ARBA" id="ARBA00023237"/>
    </source>
</evidence>
<keyword evidence="2 10" id="KW-0813">Transport</keyword>
<evidence type="ECO:0000256" key="4">
    <source>
        <dbReference type="ARBA" id="ARBA00022692"/>
    </source>
</evidence>